<gene>
    <name evidence="2" type="ORF">PG994_002741</name>
</gene>
<dbReference type="GeneID" id="92087213"/>
<name>A0ABR1W9S4_9PEZI</name>
<evidence type="ECO:0000313" key="3">
    <source>
        <dbReference type="Proteomes" id="UP001480595"/>
    </source>
</evidence>
<accession>A0ABR1W9S4</accession>
<feature type="compositionally biased region" description="Gly residues" evidence="1">
    <location>
        <begin position="97"/>
        <end position="110"/>
    </location>
</feature>
<dbReference type="Proteomes" id="UP001480595">
    <property type="component" value="Unassembled WGS sequence"/>
</dbReference>
<proteinExistence type="predicted"/>
<dbReference type="RefSeq" id="XP_066720005.1">
    <property type="nucleotide sequence ID" value="XM_066854150.1"/>
</dbReference>
<evidence type="ECO:0000313" key="2">
    <source>
        <dbReference type="EMBL" id="KAK8078934.1"/>
    </source>
</evidence>
<evidence type="ECO:0000256" key="1">
    <source>
        <dbReference type="SAM" id="MobiDB-lite"/>
    </source>
</evidence>
<protein>
    <submittedName>
        <fullName evidence="2">Uncharacterized protein</fullName>
    </submittedName>
</protein>
<reference evidence="2 3" key="1">
    <citation type="submission" date="2023-01" db="EMBL/GenBank/DDBJ databases">
        <title>Analysis of 21 Apiospora genomes using comparative genomics revels a genus with tremendous synthesis potential of carbohydrate active enzymes and secondary metabolites.</title>
        <authorList>
            <person name="Sorensen T."/>
        </authorList>
    </citation>
    <scope>NUCLEOTIDE SEQUENCE [LARGE SCALE GENOMIC DNA]</scope>
    <source>
        <strain evidence="2 3">CBS 135458</strain>
    </source>
</reference>
<comment type="caution">
    <text evidence="2">The sequence shown here is derived from an EMBL/GenBank/DDBJ whole genome shotgun (WGS) entry which is preliminary data.</text>
</comment>
<sequence>MTPPSAASVLSSLFSERKALARYLKLNLSLDVEVLLVILVLSAALDAGNTLAGPTAALDIGDVVSVVVAPVLDGLPLAAAAGGDGRLRGRTPRGDGSNAGVGSRAGGAGAGAHTDSLVDV</sequence>
<organism evidence="2 3">
    <name type="scientific">Apiospora phragmitis</name>
    <dbReference type="NCBI Taxonomy" id="2905665"/>
    <lineage>
        <taxon>Eukaryota</taxon>
        <taxon>Fungi</taxon>
        <taxon>Dikarya</taxon>
        <taxon>Ascomycota</taxon>
        <taxon>Pezizomycotina</taxon>
        <taxon>Sordariomycetes</taxon>
        <taxon>Xylariomycetidae</taxon>
        <taxon>Amphisphaeriales</taxon>
        <taxon>Apiosporaceae</taxon>
        <taxon>Apiospora</taxon>
    </lineage>
</organism>
<feature type="region of interest" description="Disordered" evidence="1">
    <location>
        <begin position="81"/>
        <end position="120"/>
    </location>
</feature>
<dbReference type="EMBL" id="JAQQWL010000003">
    <property type="protein sequence ID" value="KAK8078934.1"/>
    <property type="molecule type" value="Genomic_DNA"/>
</dbReference>
<keyword evidence="3" id="KW-1185">Reference proteome</keyword>